<feature type="compositionally biased region" description="Pro residues" evidence="2">
    <location>
        <begin position="284"/>
        <end position="299"/>
    </location>
</feature>
<evidence type="ECO:0000313" key="6">
    <source>
        <dbReference type="Proteomes" id="UP001276659"/>
    </source>
</evidence>
<accession>A0AAD9Z3Y8</accession>
<feature type="compositionally biased region" description="Basic and acidic residues" evidence="2">
    <location>
        <begin position="202"/>
        <end position="215"/>
    </location>
</feature>
<dbReference type="EMBL" id="JASNWA010000008">
    <property type="protein sequence ID" value="KAK3171019.1"/>
    <property type="molecule type" value="Genomic_DNA"/>
</dbReference>
<dbReference type="Pfam" id="PF00076">
    <property type="entry name" value="RRM_1"/>
    <property type="match status" value="1"/>
</dbReference>
<feature type="compositionally biased region" description="Gly residues" evidence="2">
    <location>
        <begin position="416"/>
        <end position="430"/>
    </location>
</feature>
<dbReference type="InterPro" id="IPR040052">
    <property type="entry name" value="RBM17"/>
</dbReference>
<feature type="domain" description="G-patch" evidence="4">
    <location>
        <begin position="372"/>
        <end position="423"/>
    </location>
</feature>
<evidence type="ECO:0000256" key="2">
    <source>
        <dbReference type="SAM" id="MobiDB-lite"/>
    </source>
</evidence>
<dbReference type="SMART" id="SM00361">
    <property type="entry name" value="RRM_1"/>
    <property type="match status" value="1"/>
</dbReference>
<dbReference type="SUPFAM" id="SSF54928">
    <property type="entry name" value="RNA-binding domain, RBD"/>
    <property type="match status" value="1"/>
</dbReference>
<dbReference type="PANTHER" id="PTHR13288:SF8">
    <property type="entry name" value="SPLICING FACTOR 45"/>
    <property type="match status" value="1"/>
</dbReference>
<organism evidence="5 6">
    <name type="scientific">Lepraria neglecta</name>
    <dbReference type="NCBI Taxonomy" id="209136"/>
    <lineage>
        <taxon>Eukaryota</taxon>
        <taxon>Fungi</taxon>
        <taxon>Dikarya</taxon>
        <taxon>Ascomycota</taxon>
        <taxon>Pezizomycotina</taxon>
        <taxon>Lecanoromycetes</taxon>
        <taxon>OSLEUM clade</taxon>
        <taxon>Lecanoromycetidae</taxon>
        <taxon>Lecanorales</taxon>
        <taxon>Lecanorineae</taxon>
        <taxon>Stereocaulaceae</taxon>
        <taxon>Lepraria</taxon>
    </lineage>
</organism>
<dbReference type="InterPro" id="IPR000467">
    <property type="entry name" value="G_patch_dom"/>
</dbReference>
<feature type="region of interest" description="Disordered" evidence="2">
    <location>
        <begin position="1"/>
        <end position="181"/>
    </location>
</feature>
<evidence type="ECO:0000259" key="3">
    <source>
        <dbReference type="PROSITE" id="PS50102"/>
    </source>
</evidence>
<dbReference type="InterPro" id="IPR003954">
    <property type="entry name" value="RRM_euk-type"/>
</dbReference>
<sequence>MAPDTTARPSRPGLSLYANLLDPSSNKDSASGTISRAPVVFKQPAGDELQQDRETAEKQQISAAALRFQPTKRPQLSAQKPKPKSSLQRAPAAAPSATPSESTAADPTTSTTRPPAKTTLADWTAEGEDNDVNGFYGGEKRQRGGRKKRKKNKEESHVPQNWDDIYDASRPNNYEDYKHSDEKIMEIREWKNKLFAHRMARRRDSDSDSSSDRRRPQMNKQFAPPGLSFAPPSFDDGDKPPQAPQPINVPNDPTGEDAYARRMRLSQKAFSGQASDLHQGDQHPPLPLPPTPPPPTPPQPRDEPHPTQPTPPSTNKVAPAPSISRAPVRYNLPAAPSEIPASEVELEDALQTEQGEDEAASDTGPRSLRPGQKGFAERLMSKYGWSKGSGLGASESGIVNPLRVQVKKQKKKPDSEGGGFVGPGGQGKIIGGRKKGGAGAETEEGKFGAMSEVVILRGMVDDIDLDAEMEGADDGGLMQEIGEECGEKYGRVERVFIDRSNRSRAPVFVKFTSQLSALRAVNALEGRIFNGNAIIARFFDIEKFEEGIYE</sequence>
<protein>
    <recommendedName>
        <fullName evidence="7">G-patch domain-containing protein</fullName>
    </recommendedName>
</protein>
<dbReference type="GO" id="GO:0045292">
    <property type="term" value="P:mRNA cis splicing, via spliceosome"/>
    <property type="evidence" value="ECO:0007669"/>
    <property type="project" value="InterPro"/>
</dbReference>
<name>A0AAD9Z3Y8_9LECA</name>
<reference evidence="5" key="1">
    <citation type="submission" date="2022-11" db="EMBL/GenBank/DDBJ databases">
        <title>Chromosomal genome sequence assembly and mating type (MAT) locus characterization of the leprose asexual lichenized fungus Lepraria neglecta (Nyl.) Erichsen.</title>
        <authorList>
            <person name="Allen J.L."/>
            <person name="Pfeffer B."/>
        </authorList>
    </citation>
    <scope>NUCLEOTIDE SEQUENCE</scope>
    <source>
        <strain evidence="5">Allen 5258</strain>
    </source>
</reference>
<keyword evidence="1" id="KW-0694">RNA-binding</keyword>
<dbReference type="FunFam" id="3.30.70.330:FF:000495">
    <property type="entry name" value="Putative G-patch DNA repair protein (Drt111)"/>
    <property type="match status" value="1"/>
</dbReference>
<dbReference type="InterPro" id="IPR035979">
    <property type="entry name" value="RBD_domain_sf"/>
</dbReference>
<dbReference type="GO" id="GO:0071011">
    <property type="term" value="C:precatalytic spliceosome"/>
    <property type="evidence" value="ECO:0007669"/>
    <property type="project" value="TreeGrafter"/>
</dbReference>
<keyword evidence="6" id="KW-1185">Reference proteome</keyword>
<dbReference type="PROSITE" id="PS50102">
    <property type="entry name" value="RRM"/>
    <property type="match status" value="1"/>
</dbReference>
<dbReference type="Proteomes" id="UP001276659">
    <property type="component" value="Unassembled WGS sequence"/>
</dbReference>
<dbReference type="Pfam" id="PF01585">
    <property type="entry name" value="G-patch"/>
    <property type="match status" value="1"/>
</dbReference>
<feature type="domain" description="RRM" evidence="3">
    <location>
        <begin position="452"/>
        <end position="541"/>
    </location>
</feature>
<evidence type="ECO:0008006" key="7">
    <source>
        <dbReference type="Google" id="ProtNLM"/>
    </source>
</evidence>
<feature type="compositionally biased region" description="Low complexity" evidence="2">
    <location>
        <begin position="90"/>
        <end position="119"/>
    </location>
</feature>
<evidence type="ECO:0000256" key="1">
    <source>
        <dbReference type="PROSITE-ProRule" id="PRU00176"/>
    </source>
</evidence>
<dbReference type="InterPro" id="IPR000504">
    <property type="entry name" value="RRM_dom"/>
</dbReference>
<dbReference type="SMART" id="SM00443">
    <property type="entry name" value="G_patch"/>
    <property type="match status" value="1"/>
</dbReference>
<evidence type="ECO:0000313" key="5">
    <source>
        <dbReference type="EMBL" id="KAK3171019.1"/>
    </source>
</evidence>
<dbReference type="PROSITE" id="PS50174">
    <property type="entry name" value="G_PATCH"/>
    <property type="match status" value="1"/>
</dbReference>
<dbReference type="Gene3D" id="3.30.70.330">
    <property type="match status" value="1"/>
</dbReference>
<comment type="caution">
    <text evidence="5">The sequence shown here is derived from an EMBL/GenBank/DDBJ whole genome shotgun (WGS) entry which is preliminary data.</text>
</comment>
<evidence type="ECO:0000259" key="4">
    <source>
        <dbReference type="PROSITE" id="PS50174"/>
    </source>
</evidence>
<dbReference type="PANTHER" id="PTHR13288">
    <property type="entry name" value="SPLICING FACTOR 45 SPF45"/>
    <property type="match status" value="1"/>
</dbReference>
<dbReference type="AlphaFoldDB" id="A0AAD9Z3Y8"/>
<feature type="compositionally biased region" description="Polar residues" evidence="2">
    <location>
        <begin position="22"/>
        <end position="34"/>
    </location>
</feature>
<feature type="region of interest" description="Disordered" evidence="2">
    <location>
        <begin position="405"/>
        <end position="443"/>
    </location>
</feature>
<feature type="compositionally biased region" description="Acidic residues" evidence="2">
    <location>
        <begin position="344"/>
        <end position="360"/>
    </location>
</feature>
<dbReference type="InterPro" id="IPR012677">
    <property type="entry name" value="Nucleotide-bd_a/b_plait_sf"/>
</dbReference>
<proteinExistence type="predicted"/>
<gene>
    <name evidence="5" type="ORF">OEA41_003103</name>
</gene>
<dbReference type="GO" id="GO:0003723">
    <property type="term" value="F:RNA binding"/>
    <property type="evidence" value="ECO:0007669"/>
    <property type="project" value="UniProtKB-UniRule"/>
</dbReference>
<feature type="region of interest" description="Disordered" evidence="2">
    <location>
        <begin position="196"/>
        <end position="372"/>
    </location>
</feature>